<feature type="region of interest" description="Disordered" evidence="1">
    <location>
        <begin position="64"/>
        <end position="86"/>
    </location>
</feature>
<evidence type="ECO:0000256" key="1">
    <source>
        <dbReference type="SAM" id="MobiDB-lite"/>
    </source>
</evidence>
<organism evidence="2 3">
    <name type="scientific">Ancylostoma ceylanicum</name>
    <dbReference type="NCBI Taxonomy" id="53326"/>
    <lineage>
        <taxon>Eukaryota</taxon>
        <taxon>Metazoa</taxon>
        <taxon>Ecdysozoa</taxon>
        <taxon>Nematoda</taxon>
        <taxon>Chromadorea</taxon>
        <taxon>Rhabditida</taxon>
        <taxon>Rhabditina</taxon>
        <taxon>Rhabditomorpha</taxon>
        <taxon>Strongyloidea</taxon>
        <taxon>Ancylostomatidae</taxon>
        <taxon>Ancylostomatinae</taxon>
        <taxon>Ancylostoma</taxon>
    </lineage>
</organism>
<reference evidence="3" key="1">
    <citation type="journal article" date="2015" name="Nat. Genet.">
        <title>The genome and transcriptome of the zoonotic hookworm Ancylostoma ceylanicum identify infection-specific gene families.</title>
        <authorList>
            <person name="Schwarz E.M."/>
            <person name="Hu Y."/>
            <person name="Antoshechkin I."/>
            <person name="Miller M.M."/>
            <person name="Sternberg P.W."/>
            <person name="Aroian R.V."/>
        </authorList>
    </citation>
    <scope>NUCLEOTIDE SEQUENCE</scope>
    <source>
        <strain evidence="3">HY135</strain>
    </source>
</reference>
<evidence type="ECO:0000313" key="2">
    <source>
        <dbReference type="EMBL" id="EYB97701.1"/>
    </source>
</evidence>
<comment type="caution">
    <text evidence="2">The sequence shown here is derived from an EMBL/GenBank/DDBJ whole genome shotgun (WGS) entry which is preliminary data.</text>
</comment>
<dbReference type="AlphaFoldDB" id="A0A016T4Z1"/>
<sequence>MNEKKDSNDRRQKPTVKQASQILRTMSNLLTMKKPWRVSKALEVSDKVKKKASRTANRGAIRVRRATELTAPPPFDGRSQRHVKKR</sequence>
<dbReference type="Proteomes" id="UP000024635">
    <property type="component" value="Unassembled WGS sequence"/>
</dbReference>
<accession>A0A016T4Z1</accession>
<gene>
    <name evidence="2" type="primary">Acey_s0138.g2065</name>
    <name evidence="2" type="ORF">Y032_0138g2065</name>
</gene>
<proteinExistence type="predicted"/>
<evidence type="ECO:0000313" key="3">
    <source>
        <dbReference type="Proteomes" id="UP000024635"/>
    </source>
</evidence>
<dbReference type="EMBL" id="JARK01001474">
    <property type="protein sequence ID" value="EYB97701.1"/>
    <property type="molecule type" value="Genomic_DNA"/>
</dbReference>
<protein>
    <submittedName>
        <fullName evidence="2">Uncharacterized protein</fullName>
    </submittedName>
</protein>
<name>A0A016T4Z1_9BILA</name>
<keyword evidence="3" id="KW-1185">Reference proteome</keyword>